<reference evidence="2" key="1">
    <citation type="submission" date="2021-12" db="EMBL/GenBank/DDBJ databases">
        <authorList>
            <person name="Martin H S."/>
        </authorList>
    </citation>
    <scope>NUCLEOTIDE SEQUENCE</scope>
</reference>
<proteinExistence type="predicted"/>
<feature type="compositionally biased region" description="Low complexity" evidence="1">
    <location>
        <begin position="212"/>
        <end position="223"/>
    </location>
</feature>
<evidence type="ECO:0000313" key="3">
    <source>
        <dbReference type="Proteomes" id="UP000838878"/>
    </source>
</evidence>
<evidence type="ECO:0000256" key="1">
    <source>
        <dbReference type="SAM" id="MobiDB-lite"/>
    </source>
</evidence>
<sequence length="429" mass="47967">MSASSGSYVAGADIIDLDRYMRASIRPSRHGRAYTREMLVVDAGGADRVPMEASSNSEATAGSRAHHKRFSHDSGLSDETYLGRRHKLYRRTSENKCHRKSRNVASISSTREFRAAYEKVLRDQQEQIARVAEICERLVQPQIEHCPQTVTNGSNGINNSPQISQNMGQSLNHEENVNKIGNLDCNVNQNSDKQNFGQNVTQKIKRRAATPDSSDVTSSSGSSRDIRRKYKHRSESCKTYNLIMDKLDELSHMFATRRVPASSGSVSMCNKLVATEDVRHSNTPVIQVMHSSRVSDRARSEGRCSNKRQLAVTCAPVVDISPGERNNVVESIVEHWSDSASGAAAGVFDFDDPLHLYAQAKRLQATHASARRTSNDRLRNFQDKFGDQLDDKFNDMLGNKLDSSLCALCRGYWRSVRTYLKQQLFGTCS</sequence>
<dbReference type="Proteomes" id="UP000838878">
    <property type="component" value="Chromosome 11"/>
</dbReference>
<feature type="region of interest" description="Disordered" evidence="1">
    <location>
        <begin position="200"/>
        <end position="230"/>
    </location>
</feature>
<dbReference type="AlphaFoldDB" id="A0A8J9UAI3"/>
<organism evidence="2 3">
    <name type="scientific">Brenthis ino</name>
    <name type="common">lesser marbled fritillary</name>
    <dbReference type="NCBI Taxonomy" id="405034"/>
    <lineage>
        <taxon>Eukaryota</taxon>
        <taxon>Metazoa</taxon>
        <taxon>Ecdysozoa</taxon>
        <taxon>Arthropoda</taxon>
        <taxon>Hexapoda</taxon>
        <taxon>Insecta</taxon>
        <taxon>Pterygota</taxon>
        <taxon>Neoptera</taxon>
        <taxon>Endopterygota</taxon>
        <taxon>Lepidoptera</taxon>
        <taxon>Glossata</taxon>
        <taxon>Ditrysia</taxon>
        <taxon>Papilionoidea</taxon>
        <taxon>Nymphalidae</taxon>
        <taxon>Heliconiinae</taxon>
        <taxon>Argynnini</taxon>
        <taxon>Brenthis</taxon>
    </lineage>
</organism>
<gene>
    <name evidence="2" type="ORF">BINO364_LOCUS3463</name>
</gene>
<accession>A0A8J9UAI3</accession>
<feature type="region of interest" description="Disordered" evidence="1">
    <location>
        <begin position="49"/>
        <end position="77"/>
    </location>
</feature>
<keyword evidence="3" id="KW-1185">Reference proteome</keyword>
<protein>
    <submittedName>
        <fullName evidence="2">Uncharacterized protein</fullName>
    </submittedName>
</protein>
<evidence type="ECO:0000313" key="2">
    <source>
        <dbReference type="EMBL" id="CAH0716763.1"/>
    </source>
</evidence>
<name>A0A8J9UAI3_9NEOP</name>
<feature type="non-terminal residue" evidence="2">
    <location>
        <position position="429"/>
    </location>
</feature>
<dbReference type="OrthoDB" id="1517790at2759"/>
<dbReference type="EMBL" id="OV170231">
    <property type="protein sequence ID" value="CAH0716763.1"/>
    <property type="molecule type" value="Genomic_DNA"/>
</dbReference>